<name>A0AAI9T2Z7_SPIME</name>
<dbReference type="Proteomes" id="UP000004057">
    <property type="component" value="Unassembled WGS sequence"/>
</dbReference>
<sequence>MIRKAAIVDQDQINQLRQKTIKKINLDDYNLLEQEAILQYFQNNNFCKTLEAEIGYVISFENKILGYGSYHAQQNQITDLYVDPEYQGWYFGKKLLKQLELEAQTNGFLDITVDAFLPAVAFFQKHHYIAVKKNVHIYSQQEILTYFMKKYF</sequence>
<comment type="caution">
    <text evidence="2">The sequence shown here is derived from an EMBL/GenBank/DDBJ whole genome shotgun (WGS) entry which is preliminary data.</text>
</comment>
<accession>A0AAI9T2Z7</accession>
<evidence type="ECO:0000313" key="2">
    <source>
        <dbReference type="EMBL" id="KAI92479.1"/>
    </source>
</evidence>
<dbReference type="InterPro" id="IPR000182">
    <property type="entry name" value="GNAT_dom"/>
</dbReference>
<dbReference type="AlphaFoldDB" id="A0AAI9T2Z7"/>
<dbReference type="PROSITE" id="PS51186">
    <property type="entry name" value="GNAT"/>
    <property type="match status" value="1"/>
</dbReference>
<dbReference type="RefSeq" id="WP_004028257.1">
    <property type="nucleotide sequence ID" value="NZ_AGBZ02000002.1"/>
</dbReference>
<dbReference type="EMBL" id="AGBZ02000002">
    <property type="protein sequence ID" value="KAI92479.1"/>
    <property type="molecule type" value="Genomic_DNA"/>
</dbReference>
<evidence type="ECO:0000259" key="1">
    <source>
        <dbReference type="PROSITE" id="PS51186"/>
    </source>
</evidence>
<dbReference type="InterPro" id="IPR016181">
    <property type="entry name" value="Acyl_CoA_acyltransferase"/>
</dbReference>
<gene>
    <name evidence="2" type="ORF">SPM_004080</name>
</gene>
<protein>
    <submittedName>
        <fullName evidence="2">Acetyltransferase</fullName>
    </submittedName>
</protein>
<dbReference type="CDD" id="cd04301">
    <property type="entry name" value="NAT_SF"/>
    <property type="match status" value="1"/>
</dbReference>
<dbReference type="SUPFAM" id="SSF55729">
    <property type="entry name" value="Acyl-CoA N-acyltransferases (Nat)"/>
    <property type="match status" value="1"/>
</dbReference>
<reference evidence="2 3" key="1">
    <citation type="journal article" date="2012" name="J. Proteome Res.">
        <title>Application of Spiroplasma melliferum proteogenomic profiling for the discovery of virulence factors and pathogenicity mechanisms in host-associated spiroplasmas.</title>
        <authorList>
            <person name="Alexeev D."/>
            <person name="Kostrjukova E."/>
            <person name="Aliper A."/>
            <person name="Popenko A."/>
            <person name="Bazaleev N."/>
            <person name="Tyakht A."/>
            <person name="Selezneva O."/>
            <person name="Akopian T."/>
            <person name="Prichodko E."/>
            <person name="Kondratov I."/>
            <person name="Chukin M."/>
            <person name="Demina I."/>
            <person name="Galyamina M."/>
            <person name="Kamashev D."/>
            <person name="Vanyushkina A."/>
            <person name="Ladygina V."/>
            <person name="Levitskii S."/>
            <person name="Lazarev V."/>
            <person name="Govorun V."/>
        </authorList>
    </citation>
    <scope>NUCLEOTIDE SEQUENCE [LARGE SCALE GENOMIC DNA]</scope>
    <source>
        <strain evidence="2 3">KC3</strain>
    </source>
</reference>
<organism evidence="2 3">
    <name type="scientific">Spiroplasma melliferum KC3</name>
    <dbReference type="NCBI Taxonomy" id="570509"/>
    <lineage>
        <taxon>Bacteria</taxon>
        <taxon>Bacillati</taxon>
        <taxon>Mycoplasmatota</taxon>
        <taxon>Mollicutes</taxon>
        <taxon>Entomoplasmatales</taxon>
        <taxon>Spiroplasmataceae</taxon>
        <taxon>Spiroplasma</taxon>
    </lineage>
</organism>
<proteinExistence type="predicted"/>
<evidence type="ECO:0000313" key="3">
    <source>
        <dbReference type="Proteomes" id="UP000004057"/>
    </source>
</evidence>
<dbReference type="Pfam" id="PF13673">
    <property type="entry name" value="Acetyltransf_10"/>
    <property type="match status" value="1"/>
</dbReference>
<dbReference type="Gene3D" id="3.40.630.30">
    <property type="match status" value="1"/>
</dbReference>
<feature type="domain" description="N-acetyltransferase" evidence="1">
    <location>
        <begin position="1"/>
        <end position="152"/>
    </location>
</feature>
<dbReference type="GO" id="GO:0016747">
    <property type="term" value="F:acyltransferase activity, transferring groups other than amino-acyl groups"/>
    <property type="evidence" value="ECO:0007669"/>
    <property type="project" value="InterPro"/>
</dbReference>